<protein>
    <submittedName>
        <fullName evidence="1">Uncharacterized protein</fullName>
    </submittedName>
</protein>
<reference evidence="1" key="2">
    <citation type="journal article" date="2014" name="ISME J.">
        <title>Microbial stratification in low pH oxic and suboxic macroscopic growths along an acid mine drainage.</title>
        <authorList>
            <person name="Mendez-Garcia C."/>
            <person name="Mesa V."/>
            <person name="Sprenger R.R."/>
            <person name="Richter M."/>
            <person name="Diez M.S."/>
            <person name="Solano J."/>
            <person name="Bargiela R."/>
            <person name="Golyshina O.V."/>
            <person name="Manteca A."/>
            <person name="Ramos J.L."/>
            <person name="Gallego J.R."/>
            <person name="Llorente I."/>
            <person name="Martins Dos Santos V.A."/>
            <person name="Jensen O.N."/>
            <person name="Pelaez A.I."/>
            <person name="Sanchez J."/>
            <person name="Ferrer M."/>
        </authorList>
    </citation>
    <scope>NUCLEOTIDE SEQUENCE</scope>
</reference>
<comment type="caution">
    <text evidence="1">The sequence shown here is derived from an EMBL/GenBank/DDBJ whole genome shotgun (WGS) entry which is preliminary data.</text>
</comment>
<reference evidence="1" key="1">
    <citation type="submission" date="2013-08" db="EMBL/GenBank/DDBJ databases">
        <authorList>
            <person name="Mendez C."/>
            <person name="Richter M."/>
            <person name="Ferrer M."/>
            <person name="Sanchez J."/>
        </authorList>
    </citation>
    <scope>NUCLEOTIDE SEQUENCE</scope>
</reference>
<dbReference type="AlphaFoldDB" id="T0ZBM9"/>
<name>T0ZBM9_9ZZZZ</name>
<organism evidence="1">
    <name type="scientific">mine drainage metagenome</name>
    <dbReference type="NCBI Taxonomy" id="410659"/>
    <lineage>
        <taxon>unclassified sequences</taxon>
        <taxon>metagenomes</taxon>
        <taxon>ecological metagenomes</taxon>
    </lineage>
</organism>
<evidence type="ECO:0000313" key="1">
    <source>
        <dbReference type="EMBL" id="EQD42473.1"/>
    </source>
</evidence>
<dbReference type="EMBL" id="AUZY01009267">
    <property type="protein sequence ID" value="EQD42473.1"/>
    <property type="molecule type" value="Genomic_DNA"/>
</dbReference>
<sequence length="313" mass="35720">MADVFRSEKVEDLSSDDGFALGKTGDFFYLEIENVSRIKVYQDSKTNLMRILLRHMLVPDVTRTFRLSVPFLESVDSSILEQTAAGYLGGQTDTKSFLHSVEEARKRNALSSGMYLISGEAYSDSREFLRVLFDQEEAAKLDKYLELTGPVALDGKSQRKLLEILWPKFGMQILKEYFPDVDESTIKMQAGDPLRQIEMLKKRIDQEEASSLITVGPWSTESSMLIDMFKDYLSLGKSETLKKWEKRVGFSGLFNSIYYAFVIALQGGSNQKWRFTSEQMMFGEKIAPFIKSILDCTDASINEKIAQLKLYVR</sequence>
<gene>
    <name evidence="1" type="ORF">B1B_14044</name>
</gene>
<proteinExistence type="predicted"/>
<accession>T0ZBM9</accession>